<dbReference type="STRING" id="6239.F21C10.5.1"/>
<dbReference type="IntAct" id="Q19665">
    <property type="interactions" value="1"/>
</dbReference>
<dbReference type="Bgee" id="WBGene00017655">
    <property type="expression patterns" value="Expressed in larva"/>
</dbReference>
<name>Q19665_CAEEL</name>
<dbReference type="InParanoid" id="Q19665"/>
<dbReference type="Proteomes" id="UP000001940">
    <property type="component" value="Chromosome V"/>
</dbReference>
<dbReference type="PaxDb" id="6239-F21C10.5"/>
<sequence length="103" mass="10965">MNTFAISVTIFFLIIIFETSARSGGRGGGGARGGGRGFRGGGGGKFGHAGRIHYGSSSFRENVFLNPTSSKTYFTPGPASNTYIINQPSNPVMFVLLSQFFFN</sequence>
<evidence type="ECO:0000313" key="4">
    <source>
        <dbReference type="WormBase" id="F21C10.5"/>
    </source>
</evidence>
<dbReference type="CTD" id="184765"/>
<dbReference type="EMBL" id="BX284605">
    <property type="protein sequence ID" value="CCD61436.1"/>
    <property type="molecule type" value="Genomic_DNA"/>
</dbReference>
<dbReference type="MINT" id="Q19665"/>
<gene>
    <name evidence="2" type="ORF">CELE_F21C10.5</name>
    <name evidence="2 4" type="ORF">F21C10.5</name>
</gene>
<dbReference type="WormBase" id="F21C10.5">
    <property type="protein sequence ID" value="CE07120"/>
    <property type="gene ID" value="WBGene00017655"/>
</dbReference>
<dbReference type="UCSC" id="F21C10.5">
    <property type="organism name" value="c. elegans"/>
</dbReference>
<proteinExistence type="predicted"/>
<dbReference type="GeneID" id="184765"/>
<dbReference type="HOGENOM" id="CLU_2266146_0_0_1"/>
<protein>
    <submittedName>
        <fullName evidence="2">Uncharacterized protein</fullName>
    </submittedName>
</protein>
<keyword evidence="1" id="KW-0732">Signal</keyword>
<dbReference type="AGR" id="WB:WBGene00017655"/>
<keyword evidence="3" id="KW-1185">Reference proteome</keyword>
<reference evidence="2 3" key="1">
    <citation type="journal article" date="1998" name="Science">
        <title>Genome sequence of the nematode C. elegans: a platform for investigating biology.</title>
        <authorList>
            <consortium name="The C. elegans sequencing consortium"/>
            <person name="Sulson J.E."/>
            <person name="Waterston R."/>
        </authorList>
    </citation>
    <scope>NUCLEOTIDE SEQUENCE [LARGE SCALE GENOMIC DNA]</scope>
    <source>
        <strain evidence="2 3">Bristol N2</strain>
    </source>
</reference>
<evidence type="ECO:0000313" key="2">
    <source>
        <dbReference type="EMBL" id="CCD61436.1"/>
    </source>
</evidence>
<dbReference type="PIR" id="T29342">
    <property type="entry name" value="T29342"/>
</dbReference>
<accession>Q19665</accession>
<evidence type="ECO:0000313" key="3">
    <source>
        <dbReference type="Proteomes" id="UP000001940"/>
    </source>
</evidence>
<feature type="chain" id="PRO_5004187350" evidence="1">
    <location>
        <begin position="22"/>
        <end position="103"/>
    </location>
</feature>
<evidence type="ECO:0000256" key="1">
    <source>
        <dbReference type="SAM" id="SignalP"/>
    </source>
</evidence>
<organism evidence="2 3">
    <name type="scientific">Caenorhabditis elegans</name>
    <dbReference type="NCBI Taxonomy" id="6239"/>
    <lineage>
        <taxon>Eukaryota</taxon>
        <taxon>Metazoa</taxon>
        <taxon>Ecdysozoa</taxon>
        <taxon>Nematoda</taxon>
        <taxon>Chromadorea</taxon>
        <taxon>Rhabditida</taxon>
        <taxon>Rhabditina</taxon>
        <taxon>Rhabditomorpha</taxon>
        <taxon>Rhabditoidea</taxon>
        <taxon>Rhabditidae</taxon>
        <taxon>Peloderinae</taxon>
        <taxon>Caenorhabditis</taxon>
    </lineage>
</organism>
<dbReference type="AlphaFoldDB" id="Q19665"/>
<feature type="signal peptide" evidence="1">
    <location>
        <begin position="1"/>
        <end position="21"/>
    </location>
</feature>
<dbReference type="KEGG" id="cel:CELE_F21C10.5"/>
<dbReference type="RefSeq" id="NP_505365.1">
    <property type="nucleotide sequence ID" value="NM_072964.1"/>
</dbReference>